<dbReference type="SUPFAM" id="SSF56112">
    <property type="entry name" value="Protein kinase-like (PK-like)"/>
    <property type="match status" value="1"/>
</dbReference>
<dbReference type="PROSITE" id="PS50011">
    <property type="entry name" value="PROTEIN_KINASE_DOM"/>
    <property type="match status" value="1"/>
</dbReference>
<evidence type="ECO:0000256" key="1">
    <source>
        <dbReference type="ARBA" id="ARBA00022679"/>
    </source>
</evidence>
<dbReference type="InterPro" id="IPR008271">
    <property type="entry name" value="Ser/Thr_kinase_AS"/>
</dbReference>
<dbReference type="PROSITE" id="PS00107">
    <property type="entry name" value="PROTEIN_KINASE_ATP"/>
    <property type="match status" value="1"/>
</dbReference>
<dbReference type="InterPro" id="IPR017441">
    <property type="entry name" value="Protein_kinase_ATP_BS"/>
</dbReference>
<reference evidence="9" key="1">
    <citation type="submission" date="2020-03" db="EMBL/GenBank/DDBJ databases">
        <title>A high-quality chromosome-level genome assembly of a woody plant with both climbing and erect habits, Rhamnella rubrinervis.</title>
        <authorList>
            <person name="Lu Z."/>
            <person name="Yang Y."/>
            <person name="Zhu X."/>
            <person name="Sun Y."/>
        </authorList>
    </citation>
    <scope>NUCLEOTIDE SEQUENCE</scope>
    <source>
        <strain evidence="9">BYM</strain>
        <tissue evidence="9">Leaf</tissue>
    </source>
</reference>
<dbReference type="EMBL" id="VOIH02000003">
    <property type="protein sequence ID" value="KAF3451743.1"/>
    <property type="molecule type" value="Genomic_DNA"/>
</dbReference>
<dbReference type="GO" id="GO:0005524">
    <property type="term" value="F:ATP binding"/>
    <property type="evidence" value="ECO:0007669"/>
    <property type="project" value="UniProtKB-UniRule"/>
</dbReference>
<evidence type="ECO:0000313" key="9">
    <source>
        <dbReference type="EMBL" id="KAF3451743.1"/>
    </source>
</evidence>
<dbReference type="PANTHER" id="PTHR48011">
    <property type="entry name" value="CCR4-NOT TRANSCRIPTIONAL COMPLEX SUBUNIT CAF120-RELATED"/>
    <property type="match status" value="1"/>
</dbReference>
<evidence type="ECO:0000259" key="8">
    <source>
        <dbReference type="PROSITE" id="PS50011"/>
    </source>
</evidence>
<keyword evidence="6" id="KW-0723">Serine/threonine-protein kinase</keyword>
<dbReference type="GO" id="GO:0004674">
    <property type="term" value="F:protein serine/threonine kinase activity"/>
    <property type="evidence" value="ECO:0007669"/>
    <property type="project" value="UniProtKB-KW"/>
</dbReference>
<evidence type="ECO:0000256" key="2">
    <source>
        <dbReference type="ARBA" id="ARBA00022741"/>
    </source>
</evidence>
<feature type="binding site" evidence="5">
    <location>
        <position position="33"/>
    </location>
    <ligand>
        <name>ATP</name>
        <dbReference type="ChEBI" id="CHEBI:30616"/>
    </ligand>
</feature>
<keyword evidence="2 5" id="KW-0547">Nucleotide-binding</keyword>
<dbReference type="OrthoDB" id="275301at2759"/>
<keyword evidence="1" id="KW-0808">Transferase</keyword>
<comment type="caution">
    <text evidence="9">The sequence shown here is derived from an EMBL/GenBank/DDBJ whole genome shotgun (WGS) entry which is preliminary data.</text>
</comment>
<sequence>MEPWTRGPTIGRGSSATVSIATAHGSDEIFAVKSAELSKSEFLQTEQQILSTLSSPSIIAYKGCSVSSEKGNLVYNLCMEYAPGGTLSDEVHRRGGWLKEAEIRSYTRQILIGLEYLHSHGIVHCDIKGHNVLVAGEGVVKIADLGCARRVDHEVSNADRKRPIAGTPVYMAPEVARGEEQGFAADLWALGCTVIEMATGKAPWADGSDPVSVLYQIGFLNGAPKIPCFMSKQAKDFLSKCLKRDPLERWSASELLSHGFIDESELFTEESGTCKMGSPTSVLDNGLWEWDTADEEELEKNPNPNPTHERSTSTFSALERIRRLSEGSTVTWSMRMDGWDLDEDWVTG</sequence>
<dbReference type="CDD" id="cd06606">
    <property type="entry name" value="STKc_MAPKKK"/>
    <property type="match status" value="1"/>
</dbReference>
<feature type="domain" description="Protein kinase" evidence="8">
    <location>
        <begin position="4"/>
        <end position="261"/>
    </location>
</feature>
<dbReference type="SMART" id="SM00220">
    <property type="entry name" value="S_TKc"/>
    <property type="match status" value="1"/>
</dbReference>
<dbReference type="InterPro" id="IPR011009">
    <property type="entry name" value="Kinase-like_dom_sf"/>
</dbReference>
<keyword evidence="4 5" id="KW-0067">ATP-binding</keyword>
<evidence type="ECO:0000313" key="10">
    <source>
        <dbReference type="Proteomes" id="UP000796880"/>
    </source>
</evidence>
<dbReference type="PANTHER" id="PTHR48011:SF6">
    <property type="entry name" value="PROTEIN KINASE DOMAIN-CONTAINING PROTEIN"/>
    <property type="match status" value="1"/>
</dbReference>
<name>A0A8K0HGM8_9ROSA</name>
<dbReference type="PROSITE" id="PS00108">
    <property type="entry name" value="PROTEIN_KINASE_ST"/>
    <property type="match status" value="1"/>
</dbReference>
<feature type="region of interest" description="Disordered" evidence="7">
    <location>
        <begin position="295"/>
        <end position="315"/>
    </location>
</feature>
<dbReference type="Pfam" id="PF00069">
    <property type="entry name" value="Pkinase"/>
    <property type="match status" value="1"/>
</dbReference>
<protein>
    <recommendedName>
        <fullName evidence="8">Protein kinase domain-containing protein</fullName>
    </recommendedName>
</protein>
<evidence type="ECO:0000256" key="3">
    <source>
        <dbReference type="ARBA" id="ARBA00022777"/>
    </source>
</evidence>
<dbReference type="GO" id="GO:0007165">
    <property type="term" value="P:signal transduction"/>
    <property type="evidence" value="ECO:0007669"/>
    <property type="project" value="TreeGrafter"/>
</dbReference>
<comment type="similarity">
    <text evidence="6">Belongs to the protein kinase superfamily.</text>
</comment>
<organism evidence="9 10">
    <name type="scientific">Rhamnella rubrinervis</name>
    <dbReference type="NCBI Taxonomy" id="2594499"/>
    <lineage>
        <taxon>Eukaryota</taxon>
        <taxon>Viridiplantae</taxon>
        <taxon>Streptophyta</taxon>
        <taxon>Embryophyta</taxon>
        <taxon>Tracheophyta</taxon>
        <taxon>Spermatophyta</taxon>
        <taxon>Magnoliopsida</taxon>
        <taxon>eudicotyledons</taxon>
        <taxon>Gunneridae</taxon>
        <taxon>Pentapetalae</taxon>
        <taxon>rosids</taxon>
        <taxon>fabids</taxon>
        <taxon>Rosales</taxon>
        <taxon>Rhamnaceae</taxon>
        <taxon>rhamnoid group</taxon>
        <taxon>Rhamneae</taxon>
        <taxon>Rhamnella</taxon>
    </lineage>
</organism>
<dbReference type="InterPro" id="IPR000719">
    <property type="entry name" value="Prot_kinase_dom"/>
</dbReference>
<keyword evidence="3" id="KW-0418">Kinase</keyword>
<keyword evidence="10" id="KW-1185">Reference proteome</keyword>
<proteinExistence type="inferred from homology"/>
<evidence type="ECO:0000256" key="4">
    <source>
        <dbReference type="ARBA" id="ARBA00022840"/>
    </source>
</evidence>
<evidence type="ECO:0000256" key="5">
    <source>
        <dbReference type="PROSITE-ProRule" id="PRU10141"/>
    </source>
</evidence>
<evidence type="ECO:0000256" key="6">
    <source>
        <dbReference type="RuleBase" id="RU000304"/>
    </source>
</evidence>
<evidence type="ECO:0000256" key="7">
    <source>
        <dbReference type="SAM" id="MobiDB-lite"/>
    </source>
</evidence>
<accession>A0A8K0HGM8</accession>
<dbReference type="Proteomes" id="UP000796880">
    <property type="component" value="Unassembled WGS sequence"/>
</dbReference>
<dbReference type="InterPro" id="IPR052751">
    <property type="entry name" value="Plant_MAPKKK"/>
</dbReference>
<dbReference type="AlphaFoldDB" id="A0A8K0HGM8"/>
<gene>
    <name evidence="9" type="ORF">FNV43_RR07839</name>
</gene>
<dbReference type="Gene3D" id="1.10.510.10">
    <property type="entry name" value="Transferase(Phosphotransferase) domain 1"/>
    <property type="match status" value="1"/>
</dbReference>